<name>A0A0N4U697_DRAME</name>
<reference evidence="6" key="1">
    <citation type="submission" date="2017-02" db="UniProtKB">
        <authorList>
            <consortium name="WormBaseParasite"/>
        </authorList>
    </citation>
    <scope>IDENTIFICATION</scope>
</reference>
<feature type="region of interest" description="Disordered" evidence="1">
    <location>
        <begin position="116"/>
        <end position="165"/>
    </location>
</feature>
<dbReference type="GO" id="GO:0003676">
    <property type="term" value="F:nucleic acid binding"/>
    <property type="evidence" value="ECO:0007669"/>
    <property type="project" value="InterPro"/>
</dbReference>
<dbReference type="GO" id="GO:0045892">
    <property type="term" value="P:negative regulation of DNA-templated transcription"/>
    <property type="evidence" value="ECO:0007669"/>
    <property type="project" value="InterPro"/>
</dbReference>
<dbReference type="WBParaSite" id="DME_0000243001-mRNA-1">
    <property type="protein sequence ID" value="DME_0000243001-mRNA-1"/>
    <property type="gene ID" value="DME_0000243001"/>
</dbReference>
<dbReference type="InterPro" id="IPR057603">
    <property type="entry name" value="Periphilin-1_C"/>
</dbReference>
<protein>
    <submittedName>
        <fullName evidence="6">RRM domain-containing protein</fullName>
    </submittedName>
</protein>
<sequence>MNHYYRGGAAPRYERIDQEDVPESKHTVFIRGLPGHLKTDEVKLDHIGPCSFDFIKVSQDQLKLFVAVRFETRDAAKECMHKYKDGEILGYPIEMTWFRDIRRFVSYQQSQKIFQSRSPSPVIERKSRKSKREKKKRRRRSPSSSSSSTTVPERTSDELSEGELRRKILKKREKAMKEESSKYSDEHFHDSKDVHECSAFPPFFSASQKMTEKSGVWEEKEVVAPRIESILQNTTLKFGLESTTFLQAYKSDCETFAFVTKALIEKDQALEDRLLAALSAALNDIEESFNQKIDQYLDQLLMFMTV</sequence>
<dbReference type="Proteomes" id="UP000038040">
    <property type="component" value="Unplaced"/>
</dbReference>
<reference evidence="3 5" key="2">
    <citation type="submission" date="2018-11" db="EMBL/GenBank/DDBJ databases">
        <authorList>
            <consortium name="Pathogen Informatics"/>
        </authorList>
    </citation>
    <scope>NUCLEOTIDE SEQUENCE [LARGE SCALE GENOMIC DNA]</scope>
</reference>
<dbReference type="OrthoDB" id="8933311at2759"/>
<dbReference type="PANTHER" id="PTHR15836">
    <property type="entry name" value="PERIPHILIN 1"/>
    <property type="match status" value="1"/>
</dbReference>
<dbReference type="Proteomes" id="UP000274756">
    <property type="component" value="Unassembled WGS sequence"/>
</dbReference>
<dbReference type="EMBL" id="UYYG01001157">
    <property type="protein sequence ID" value="VDN56817.1"/>
    <property type="molecule type" value="Genomic_DNA"/>
</dbReference>
<dbReference type="Pfam" id="PF25234">
    <property type="entry name" value="Periphilin_C"/>
    <property type="match status" value="1"/>
</dbReference>
<evidence type="ECO:0000256" key="1">
    <source>
        <dbReference type="SAM" id="MobiDB-lite"/>
    </source>
</evidence>
<gene>
    <name evidence="3" type="ORF">DME_LOCUS6790</name>
</gene>
<dbReference type="InterPro" id="IPR028851">
    <property type="entry name" value="Pphln1"/>
</dbReference>
<dbReference type="SUPFAM" id="SSF54928">
    <property type="entry name" value="RNA-binding domain, RBD"/>
    <property type="match status" value="1"/>
</dbReference>
<dbReference type="Gene3D" id="3.30.70.330">
    <property type="match status" value="1"/>
</dbReference>
<keyword evidence="5" id="KW-1185">Reference proteome</keyword>
<feature type="domain" description="Periphilin-1 C-terminal" evidence="2">
    <location>
        <begin position="247"/>
        <end position="297"/>
    </location>
</feature>
<organism evidence="4 6">
    <name type="scientific">Dracunculus medinensis</name>
    <name type="common">Guinea worm</name>
    <dbReference type="NCBI Taxonomy" id="318479"/>
    <lineage>
        <taxon>Eukaryota</taxon>
        <taxon>Metazoa</taxon>
        <taxon>Ecdysozoa</taxon>
        <taxon>Nematoda</taxon>
        <taxon>Chromadorea</taxon>
        <taxon>Rhabditida</taxon>
        <taxon>Spirurina</taxon>
        <taxon>Dracunculoidea</taxon>
        <taxon>Dracunculidae</taxon>
        <taxon>Dracunculus</taxon>
    </lineage>
</organism>
<dbReference type="STRING" id="318479.A0A0N4U697"/>
<dbReference type="InterPro" id="IPR035979">
    <property type="entry name" value="RBD_domain_sf"/>
</dbReference>
<evidence type="ECO:0000259" key="2">
    <source>
        <dbReference type="Pfam" id="PF25234"/>
    </source>
</evidence>
<feature type="compositionally biased region" description="Basic and acidic residues" evidence="1">
    <location>
        <begin position="154"/>
        <end position="165"/>
    </location>
</feature>
<accession>A0A0N4U697</accession>
<evidence type="ECO:0000313" key="4">
    <source>
        <dbReference type="Proteomes" id="UP000038040"/>
    </source>
</evidence>
<dbReference type="GO" id="GO:0097355">
    <property type="term" value="P:protein localization to heterochromatin"/>
    <property type="evidence" value="ECO:0007669"/>
    <property type="project" value="TreeGrafter"/>
</dbReference>
<evidence type="ECO:0000313" key="3">
    <source>
        <dbReference type="EMBL" id="VDN56817.1"/>
    </source>
</evidence>
<proteinExistence type="predicted"/>
<dbReference type="GO" id="GO:0005654">
    <property type="term" value="C:nucleoplasm"/>
    <property type="evidence" value="ECO:0007669"/>
    <property type="project" value="TreeGrafter"/>
</dbReference>
<evidence type="ECO:0000313" key="5">
    <source>
        <dbReference type="Proteomes" id="UP000274756"/>
    </source>
</evidence>
<dbReference type="CDD" id="cd00590">
    <property type="entry name" value="RRM_SF"/>
    <property type="match status" value="1"/>
</dbReference>
<dbReference type="PANTHER" id="PTHR15836:SF4">
    <property type="entry name" value="PERIPHILIN-1"/>
    <property type="match status" value="1"/>
</dbReference>
<feature type="compositionally biased region" description="Low complexity" evidence="1">
    <location>
        <begin position="142"/>
        <end position="153"/>
    </location>
</feature>
<dbReference type="AlphaFoldDB" id="A0A0N4U697"/>
<feature type="compositionally biased region" description="Basic residues" evidence="1">
    <location>
        <begin position="126"/>
        <end position="141"/>
    </location>
</feature>
<dbReference type="GO" id="GO:0045814">
    <property type="term" value="P:negative regulation of gene expression, epigenetic"/>
    <property type="evidence" value="ECO:0007669"/>
    <property type="project" value="TreeGrafter"/>
</dbReference>
<dbReference type="InterPro" id="IPR012677">
    <property type="entry name" value="Nucleotide-bd_a/b_plait_sf"/>
</dbReference>
<evidence type="ECO:0000313" key="6">
    <source>
        <dbReference type="WBParaSite" id="DME_0000243001-mRNA-1"/>
    </source>
</evidence>